<dbReference type="Pfam" id="PF00076">
    <property type="entry name" value="RRM_1"/>
    <property type="match status" value="1"/>
</dbReference>
<dbReference type="EMBL" id="CAJNOW010009705">
    <property type="protein sequence ID" value="CAF1569003.1"/>
    <property type="molecule type" value="Genomic_DNA"/>
</dbReference>
<feature type="region of interest" description="Disordered" evidence="3">
    <location>
        <begin position="574"/>
        <end position="632"/>
    </location>
</feature>
<dbReference type="PANTHER" id="PTHR47080:SF1">
    <property type="entry name" value="CHROMOSOME 16 OPEN READING FRAME 96"/>
    <property type="match status" value="1"/>
</dbReference>
<feature type="compositionally biased region" description="Basic and acidic residues" evidence="3">
    <location>
        <begin position="142"/>
        <end position="155"/>
    </location>
</feature>
<evidence type="ECO:0000313" key="6">
    <source>
        <dbReference type="EMBL" id="CAF3783554.1"/>
    </source>
</evidence>
<reference evidence="5" key="1">
    <citation type="submission" date="2021-02" db="EMBL/GenBank/DDBJ databases">
        <authorList>
            <person name="Nowell W R."/>
        </authorList>
    </citation>
    <scope>NUCLEOTIDE SEQUENCE</scope>
</reference>
<dbReference type="InterPro" id="IPR000504">
    <property type="entry name" value="RRM_dom"/>
</dbReference>
<feature type="compositionally biased region" description="Low complexity" evidence="3">
    <location>
        <begin position="183"/>
        <end position="195"/>
    </location>
</feature>
<dbReference type="InterPro" id="IPR012677">
    <property type="entry name" value="Nucleotide-bd_a/b_plait_sf"/>
</dbReference>
<sequence length="1071" mass="122616">MGRSRDRSYSRSSSRSRTRSRSGSLSSTSSGRAAKARDWNGEGGYRLHLSDLAIGVSRHEIEKLFRPYGPLNEVWVASNPPCFSFINFRHRADGEKALKELDGKLIGGSRIGLSWARARNYGGRPLHSLRYRSPSPSHRRNYRDSYGSRRDDDRYSKRRYSRSRSRSPDYRRSGGSYRRRSPSSRSRSQSRTRSPSPRDTRREKHPKTSKREDERRHRRRSESNSASDDNRSSYQKNGKQMSRTPSSERHQATASNGINHNHINDRHTNIQVEMADILSLEQLVHLSLGDPEAGAVNFNVLKTLLLQMLKAMNLFNHKPTMSDHDERTIKEALLASSSLSSKPTKPNVKFDQDETTSQLDENDDSNNEIKQKLRRKTRDRSSDRLTTLEEKVNRFESQLNAFDQIPSNSELIDRAKQISKSKSDDTNSLKTTNHRGPILEIWQYTQLEKRLESAENGITRLASLLQDLISDMNDLKESHETIKQATDELKKQQDDLKKIMDTLNKEKHDWAKKSDVENLDEKIRNLQNLLASLRDRLDDLSNANADTAPMPDLSGFVTWDRLEDALKGIRESIERSSNDAAAALASARDNRRPVQVVERQSQTSAKRKDTPVEEKRSTLQENSGQPSDGLSDLLQQLGTLNSRHEQLKALVEALERKKLNRDEFDAFKNQHDDLFDRLAALERDFNDGLSKRQNNSSGPVPVPSQRTDHSGDLSDFRTALHRLREDLDRLKQLVQDLINKGNLSAQDIEALKKLIEQLDQSKADKNTVNNELDKKADKRDLENRVLKKDFNAACNELSQNLNDYMQKFNVHDDTQKQDLEKMNRDIEGKLDRSELEELRDYIDKQLKKLKRLAKEQQQTQQQHVHLMSEDEAAGLRKQLIRFHCISCDRPIDVQPHPQQPSLPANQGMRPIQSPRPYTTYELDQIRQYQKSQQFSTDLSGGVADVYATVRQCGGSHTMTLPFKRQIKIQPTVPEETVISRSEVDIKGQDGIIYKGRIDVGNLPTVDMQKKNSVVILAPVPPQRSRSDLIPKSAPPQRHHESFVLNHDQEENGISPIIPNLEPALPRDDNFS</sequence>
<name>A0A815YEC9_9BILA</name>
<feature type="region of interest" description="Disordered" evidence="3">
    <location>
        <begin position="335"/>
        <end position="385"/>
    </location>
</feature>
<protein>
    <recommendedName>
        <fullName evidence="4">RRM domain-containing protein</fullName>
    </recommendedName>
</protein>
<feature type="compositionally biased region" description="Low complexity" evidence="3">
    <location>
        <begin position="578"/>
        <end position="587"/>
    </location>
</feature>
<feature type="region of interest" description="Disordered" evidence="3">
    <location>
        <begin position="1"/>
        <end position="37"/>
    </location>
</feature>
<dbReference type="SUPFAM" id="SSF54928">
    <property type="entry name" value="RNA-binding domain, RBD"/>
    <property type="match status" value="1"/>
</dbReference>
<accession>A0A815YEC9</accession>
<feature type="compositionally biased region" description="Low complexity" evidence="3">
    <location>
        <begin position="21"/>
        <end position="32"/>
    </location>
</feature>
<feature type="compositionally biased region" description="Polar residues" evidence="3">
    <location>
        <begin position="232"/>
        <end position="245"/>
    </location>
</feature>
<feature type="compositionally biased region" description="Polar residues" evidence="3">
    <location>
        <begin position="252"/>
        <end position="261"/>
    </location>
</feature>
<evidence type="ECO:0000256" key="1">
    <source>
        <dbReference type="PROSITE-ProRule" id="PRU00176"/>
    </source>
</evidence>
<feature type="coiled-coil region" evidence="2">
    <location>
        <begin position="444"/>
        <end position="543"/>
    </location>
</feature>
<dbReference type="InterPro" id="IPR035979">
    <property type="entry name" value="RBD_domain_sf"/>
</dbReference>
<dbReference type="Pfam" id="PF16043">
    <property type="entry name" value="DUF4795"/>
    <property type="match status" value="1"/>
</dbReference>
<evidence type="ECO:0000256" key="2">
    <source>
        <dbReference type="SAM" id="Coils"/>
    </source>
</evidence>
<dbReference type="GO" id="GO:0003723">
    <property type="term" value="F:RNA binding"/>
    <property type="evidence" value="ECO:0007669"/>
    <property type="project" value="UniProtKB-UniRule"/>
</dbReference>
<keyword evidence="2" id="KW-0175">Coiled coil</keyword>
<feature type="compositionally biased region" description="Polar residues" evidence="3">
    <location>
        <begin position="619"/>
        <end position="632"/>
    </location>
</feature>
<keyword evidence="1" id="KW-0694">RNA-binding</keyword>
<feature type="compositionally biased region" description="Basic and acidic residues" evidence="3">
    <location>
        <begin position="606"/>
        <end position="618"/>
    </location>
</feature>
<feature type="region of interest" description="Disordered" evidence="3">
    <location>
        <begin position="124"/>
        <end position="262"/>
    </location>
</feature>
<evidence type="ECO:0000313" key="5">
    <source>
        <dbReference type="EMBL" id="CAF1569003.1"/>
    </source>
</evidence>
<dbReference type="Proteomes" id="UP000681967">
    <property type="component" value="Unassembled WGS sequence"/>
</dbReference>
<dbReference type="PROSITE" id="PS50102">
    <property type="entry name" value="RRM"/>
    <property type="match status" value="1"/>
</dbReference>
<organism evidence="5 7">
    <name type="scientific">Rotaria magnacalcarata</name>
    <dbReference type="NCBI Taxonomy" id="392030"/>
    <lineage>
        <taxon>Eukaryota</taxon>
        <taxon>Metazoa</taxon>
        <taxon>Spiralia</taxon>
        <taxon>Gnathifera</taxon>
        <taxon>Rotifera</taxon>
        <taxon>Eurotatoria</taxon>
        <taxon>Bdelloidea</taxon>
        <taxon>Philodinida</taxon>
        <taxon>Philodinidae</taxon>
        <taxon>Rotaria</taxon>
    </lineage>
</organism>
<feature type="compositionally biased region" description="Basic residues" evidence="3">
    <location>
        <begin position="156"/>
        <end position="165"/>
    </location>
</feature>
<dbReference type="Proteomes" id="UP000663834">
    <property type="component" value="Unassembled WGS sequence"/>
</dbReference>
<evidence type="ECO:0000259" key="4">
    <source>
        <dbReference type="PROSITE" id="PS50102"/>
    </source>
</evidence>
<dbReference type="InterPro" id="IPR032013">
    <property type="entry name" value="DUF4795"/>
</dbReference>
<dbReference type="PANTHER" id="PTHR47080">
    <property type="entry name" value="CHROMOSOME 16 OPEN READING FRAME 96"/>
    <property type="match status" value="1"/>
</dbReference>
<gene>
    <name evidence="6" type="ORF">BYL167_LOCUS2064</name>
    <name evidence="5" type="ORF">KQP761_LOCUS18994</name>
</gene>
<feature type="region of interest" description="Disordered" evidence="3">
    <location>
        <begin position="688"/>
        <end position="712"/>
    </location>
</feature>
<proteinExistence type="predicted"/>
<dbReference type="OrthoDB" id="5981048at2759"/>
<feature type="domain" description="RRM" evidence="4">
    <location>
        <begin position="45"/>
        <end position="118"/>
    </location>
</feature>
<feature type="coiled-coil region" evidence="2">
    <location>
        <begin position="713"/>
        <end position="862"/>
    </location>
</feature>
<comment type="caution">
    <text evidence="5">The sequence shown here is derived from an EMBL/GenBank/DDBJ whole genome shotgun (WGS) entry which is preliminary data.</text>
</comment>
<evidence type="ECO:0000313" key="7">
    <source>
        <dbReference type="Proteomes" id="UP000663834"/>
    </source>
</evidence>
<dbReference type="EMBL" id="CAJOBH010000343">
    <property type="protein sequence ID" value="CAF3783554.1"/>
    <property type="molecule type" value="Genomic_DNA"/>
</dbReference>
<dbReference type="AlphaFoldDB" id="A0A815YEC9"/>
<dbReference type="SMART" id="SM00360">
    <property type="entry name" value="RRM"/>
    <property type="match status" value="1"/>
</dbReference>
<evidence type="ECO:0000256" key="3">
    <source>
        <dbReference type="SAM" id="MobiDB-lite"/>
    </source>
</evidence>
<feature type="region of interest" description="Disordered" evidence="3">
    <location>
        <begin position="1045"/>
        <end position="1071"/>
    </location>
</feature>
<dbReference type="Gene3D" id="3.30.70.330">
    <property type="match status" value="1"/>
</dbReference>